<evidence type="ECO:0000256" key="5">
    <source>
        <dbReference type="SAM" id="Coils"/>
    </source>
</evidence>
<dbReference type="PROSITE" id="PS51775">
    <property type="entry name" value="GTD_BINDING"/>
    <property type="match status" value="1"/>
</dbReference>
<name>A0A8D7FGX9_MUSAM</name>
<dbReference type="CDD" id="cd22249">
    <property type="entry name" value="UDM1_RNF168_RNF169-like"/>
    <property type="match status" value="1"/>
</dbReference>
<organism evidence="8">
    <name type="scientific">Musa acuminata subsp. malaccensis</name>
    <name type="common">Wild banana</name>
    <name type="synonym">Musa malaccensis</name>
    <dbReference type="NCBI Taxonomy" id="214687"/>
    <lineage>
        <taxon>Eukaryota</taxon>
        <taxon>Viridiplantae</taxon>
        <taxon>Streptophyta</taxon>
        <taxon>Embryophyta</taxon>
        <taxon>Tracheophyta</taxon>
        <taxon>Spermatophyta</taxon>
        <taxon>Magnoliopsida</taxon>
        <taxon>Liliopsida</taxon>
        <taxon>Zingiberales</taxon>
        <taxon>Musaceae</taxon>
        <taxon>Musa</taxon>
    </lineage>
</organism>
<keyword evidence="5" id="KW-0175">Coiled coil</keyword>
<evidence type="ECO:0000256" key="2">
    <source>
        <dbReference type="ARBA" id="ARBA00022692"/>
    </source>
</evidence>
<protein>
    <submittedName>
        <fullName evidence="8">(wild Malaysian banana) hypothetical protein</fullName>
    </submittedName>
</protein>
<reference evidence="8" key="1">
    <citation type="submission" date="2021-03" db="EMBL/GenBank/DDBJ databases">
        <authorList>
            <consortium name="Genoscope - CEA"/>
            <person name="William W."/>
        </authorList>
    </citation>
    <scope>NUCLEOTIDE SEQUENCE</scope>
    <source>
        <strain evidence="8">Doubled-haploid Pahang</strain>
    </source>
</reference>
<dbReference type="Pfam" id="PF04576">
    <property type="entry name" value="Zein-binding"/>
    <property type="match status" value="1"/>
</dbReference>
<dbReference type="PANTHER" id="PTHR31448:SF32">
    <property type="entry name" value="MYOSIN-BINDING PROTEIN 1"/>
    <property type="match status" value="1"/>
</dbReference>
<evidence type="ECO:0000259" key="7">
    <source>
        <dbReference type="PROSITE" id="PS51775"/>
    </source>
</evidence>
<dbReference type="InterPro" id="IPR007656">
    <property type="entry name" value="GTD-bd"/>
</dbReference>
<dbReference type="PANTHER" id="PTHR31448">
    <property type="entry name" value="MYOSIN-BINDING PROTEIN 2"/>
    <property type="match status" value="1"/>
</dbReference>
<feature type="coiled-coil region" evidence="5">
    <location>
        <begin position="944"/>
        <end position="985"/>
    </location>
</feature>
<dbReference type="AlphaFoldDB" id="A0A8D7FGX9"/>
<evidence type="ECO:0000256" key="1">
    <source>
        <dbReference type="ARBA" id="ARBA00004167"/>
    </source>
</evidence>
<dbReference type="InterPro" id="IPR039306">
    <property type="entry name" value="MYOB"/>
</dbReference>
<evidence type="ECO:0000256" key="4">
    <source>
        <dbReference type="ARBA" id="ARBA00023136"/>
    </source>
</evidence>
<sequence>MRAPLIMASRAPVGGFQRLSSALSSAALEWMLMLLLFFDALFVYLVTRFSRLCMLQKPCMFCSRLDHVFGNEKRSFYLDLICETHRSEISLLGCSNGHEKLADVHTVCQGCFRSFDTEGTSNSETYKSLVGELKGHLEDGEDVQDIDGLHLFHGDELANVPFLKKDDELHAIKSLEDKSIRVDVSEVDISLSSSNGHSYLQNKDGARKTREKTLVSPAYQYSKNQEHDHFSHVGYSEVKITSDSDSDLEIQFTDDDEGNSPSHRAETVMYDLVSHVEESEGVTLIKNDLSGSVSGERATEKLIRADQISVSDAKPLEKLTDPAPVISDPFESIPEKQRNAGELHDISTVSLSGATTQCLDDSNQEQIDVNAILPQSEYVPQGPQELLVEDSHVKVDNLKFSDAAYGQTTTIDDAKDCCTTDINLRTSHDAKFSVSDDKALEKLMHSDPVITEPSESISENQTNVGELQDASTFSSSGAAGHFLEDSNCNQIEVKAIPPQSEFVPQDSQEVLLEDSNVKACTGTTSVDDAKDWCTTNIDLGTSHDASDPGQSMSTRMDLNDAYKIAVGDKGSLSSPRFTDVIIGRDSSRVQEDLKLLISQISAAQGLESPWNEMSPSPRVYGQGDEYILQNITKTLSLERNESGLESLDGSIVSEVEGESPVERLKRQVELDRKSISLLFKELEEERSASAIAANQAMAMITRLQEEKAAMHMEALQYQRMMEEQAEYDHEALQKCNKLLTQREKMIQGLEAEVESLRICFVEGLSTDNSVEQSDNFHDKEIASWNKSGEPHVTCQNSRWSEFGDLKDPLSCFEDEEAYILNCLTKLEKKLHLFSNNGVYDDSSSFNLNADDENGLPDKTCGDVDGEFFVERNVVSEGGVGTNGQIFDEVQVSSQEKIYQKDGPPENIQVGENIMMEEKISGKSSSSSEGNRGDSYDIDKQKLLKVGNKNELVALENEVSRLSQRLEALEADRNFLEHAINSLRSGNNGVQIIQEIACDLRELRRIAITR</sequence>
<dbReference type="GO" id="GO:0016020">
    <property type="term" value="C:membrane"/>
    <property type="evidence" value="ECO:0007669"/>
    <property type="project" value="UniProtKB-SubCell"/>
</dbReference>
<gene>
    <name evidence="8" type="ORF">GSMUA_53120.1</name>
</gene>
<dbReference type="EMBL" id="HG996473">
    <property type="protein sequence ID" value="CAG1855326.1"/>
    <property type="molecule type" value="Genomic_DNA"/>
</dbReference>
<keyword evidence="3 6" id="KW-1133">Transmembrane helix</keyword>
<feature type="transmembrane region" description="Helical" evidence="6">
    <location>
        <begin position="27"/>
        <end position="47"/>
    </location>
</feature>
<keyword evidence="4 6" id="KW-0472">Membrane</keyword>
<keyword evidence="2 6" id="KW-0812">Transmembrane</keyword>
<evidence type="ECO:0000256" key="3">
    <source>
        <dbReference type="ARBA" id="ARBA00022989"/>
    </source>
</evidence>
<proteinExistence type="predicted"/>
<feature type="domain" description="GTD-binding" evidence="7">
    <location>
        <begin position="659"/>
        <end position="757"/>
    </location>
</feature>
<dbReference type="GO" id="GO:0080115">
    <property type="term" value="F:myosin XI tail binding"/>
    <property type="evidence" value="ECO:0007669"/>
    <property type="project" value="UniProtKB-ARBA"/>
</dbReference>
<comment type="subcellular location">
    <subcellularLocation>
        <location evidence="1">Membrane</location>
        <topology evidence="1">Single-pass membrane protein</topology>
    </subcellularLocation>
</comment>
<evidence type="ECO:0000313" key="8">
    <source>
        <dbReference type="EMBL" id="CAG1855326.1"/>
    </source>
</evidence>
<accession>A0A8D7FGX9</accession>
<evidence type="ECO:0000256" key="6">
    <source>
        <dbReference type="SAM" id="Phobius"/>
    </source>
</evidence>